<name>A0A549YJW3_9BACI</name>
<dbReference type="InterPro" id="IPR015947">
    <property type="entry name" value="PUA-like_sf"/>
</dbReference>
<dbReference type="SUPFAM" id="SSF88697">
    <property type="entry name" value="PUA domain-like"/>
    <property type="match status" value="1"/>
</dbReference>
<protein>
    <submittedName>
        <fullName evidence="1">ASCH domain-containing protein</fullName>
    </submittedName>
</protein>
<dbReference type="RefSeq" id="WP_142791152.1">
    <property type="nucleotide sequence ID" value="NZ_VJMZ01000001.1"/>
</dbReference>
<reference evidence="1 2" key="1">
    <citation type="submission" date="2019-07" db="EMBL/GenBank/DDBJ databases">
        <title>Genomic analysis of Lentibacillus sp. NKC851-2.</title>
        <authorList>
            <person name="Oh Y.J."/>
        </authorList>
    </citation>
    <scope>NUCLEOTIDE SEQUENCE [LARGE SCALE GENOMIC DNA]</scope>
    <source>
        <strain evidence="1 2">NKC851-2</strain>
    </source>
</reference>
<dbReference type="Proteomes" id="UP000319280">
    <property type="component" value="Unassembled WGS sequence"/>
</dbReference>
<accession>A0A549YJW3</accession>
<sequence>MEIEKHNWPEKYDINKLVTIQNDIDKIINETKTSVRRNDRYADPGDSLMLDGHKVVVEQVYPQKLGEITEENAQQEGYKSLEAYKNGITNIHGEDVWDPEQVVWVHELKVVG</sequence>
<keyword evidence="2" id="KW-1185">Reference proteome</keyword>
<organism evidence="1 2">
    <name type="scientific">Lentibacillus cibarius</name>
    <dbReference type="NCBI Taxonomy" id="2583219"/>
    <lineage>
        <taxon>Bacteria</taxon>
        <taxon>Bacillati</taxon>
        <taxon>Bacillota</taxon>
        <taxon>Bacilli</taxon>
        <taxon>Bacillales</taxon>
        <taxon>Bacillaceae</taxon>
        <taxon>Lentibacillus</taxon>
    </lineage>
</organism>
<evidence type="ECO:0000313" key="2">
    <source>
        <dbReference type="Proteomes" id="UP000319280"/>
    </source>
</evidence>
<dbReference type="EMBL" id="VJMZ01000001">
    <property type="protein sequence ID" value="TRM12168.1"/>
    <property type="molecule type" value="Genomic_DNA"/>
</dbReference>
<comment type="caution">
    <text evidence="1">The sequence shown here is derived from an EMBL/GenBank/DDBJ whole genome shotgun (WGS) entry which is preliminary data.</text>
</comment>
<evidence type="ECO:0000313" key="1">
    <source>
        <dbReference type="EMBL" id="TRM12168.1"/>
    </source>
</evidence>
<dbReference type="AlphaFoldDB" id="A0A549YJW3"/>
<proteinExistence type="predicted"/>
<gene>
    <name evidence="1" type="ORF">FH966_10995</name>
</gene>